<dbReference type="GO" id="GO:0046872">
    <property type="term" value="F:metal ion binding"/>
    <property type="evidence" value="ECO:0007669"/>
    <property type="project" value="UniProtKB-KW"/>
</dbReference>
<evidence type="ECO:0000313" key="8">
    <source>
        <dbReference type="EMBL" id="KAJ8490235.1"/>
    </source>
</evidence>
<dbReference type="EMBL" id="JAPEVG010000038">
    <property type="protein sequence ID" value="KAJ8490235.1"/>
    <property type="molecule type" value="Genomic_DNA"/>
</dbReference>
<accession>A0AAD7XEI0</accession>
<comment type="similarity">
    <text evidence="1">Belongs to the peptidase M20A family.</text>
</comment>
<dbReference type="CDD" id="cd05674">
    <property type="entry name" value="M20_yscS"/>
    <property type="match status" value="1"/>
</dbReference>
<sequence length="655" mass="71436">MRVLGRQKPRTPYTLCSYTTTTYRGKNGKDNKAAAYIAAVFVGVLLSYGLFRTALFSILAARGSASSYRLLPVVSGLSLPHEAPLYANDDSVPPLFSDQASSASVCPQARPLVPSRHRVLDESLTKRFANETFKLEAYKALGGAVQIPTVSYEDLAPVGEDSRWDVFGELHEYLEKTFPRVYSSLNVTKINTYALVLHWQGSDEDALPVLMTAHQDVVAADPATTDDWVHPPFSGFYDGTWIWGRGSCDDKSDLIASFQAIDALLEQGFEPRRTFVWAFGIDEESSGTQGAGHLSPYLEARYGTNGFALLLDEGGSPYGKAYGGDVIFAFPALSEKGYLDVQIEVTAPGGHSSVPPRHTVSLPSFHLSSSLLRPILILVTCTLDAHQAIGMLSAMLVKMEDNPHPPVLSRQSSAFNATLCAAAYAPEYPADVRRLALAAVHDDAALEALKGALLDRFGAEYDTMLRTTQAADVIEGGVKVNALPERAWAIVNHRIVEHSSVAAVQERLTGLLHPLAKRYNLTMDAWGHQISGAGTGPAHLSLAVAYGYALDPSPVTPTGPEDTYQILAGTIRGAIEQSARGYNASATVVVPQIERGNTDTSRYWNLTRNIVRYSHRREGDLYNGYHTVNEAIKAEGWLDAVRFYTKIMLNCDEYL</sequence>
<keyword evidence="6" id="KW-0472">Membrane</keyword>
<dbReference type="GO" id="GO:0051603">
    <property type="term" value="P:proteolysis involved in protein catabolic process"/>
    <property type="evidence" value="ECO:0007669"/>
    <property type="project" value="TreeGrafter"/>
</dbReference>
<comment type="caution">
    <text evidence="8">The sequence shown here is derived from an EMBL/GenBank/DDBJ whole genome shotgun (WGS) entry which is preliminary data.</text>
</comment>
<keyword evidence="6" id="KW-1133">Transmembrane helix</keyword>
<keyword evidence="9" id="KW-1185">Reference proteome</keyword>
<dbReference type="Proteomes" id="UP001215151">
    <property type="component" value="Unassembled WGS sequence"/>
</dbReference>
<dbReference type="Gene3D" id="3.40.630.10">
    <property type="entry name" value="Zn peptidases"/>
    <property type="match status" value="1"/>
</dbReference>
<dbReference type="InterPro" id="IPR011650">
    <property type="entry name" value="Peptidase_M20_dimer"/>
</dbReference>
<gene>
    <name evidence="8" type="ORF">ONZ51_g2458</name>
</gene>
<reference evidence="8" key="1">
    <citation type="submission" date="2022-11" db="EMBL/GenBank/DDBJ databases">
        <title>Genome Sequence of Cubamyces cubensis.</title>
        <authorList>
            <person name="Buettner E."/>
        </authorList>
    </citation>
    <scope>NUCLEOTIDE SEQUENCE</scope>
    <source>
        <strain evidence="8">MPL-01</strain>
    </source>
</reference>
<dbReference type="InterPro" id="IPR047177">
    <property type="entry name" value="Pept_M20A"/>
</dbReference>
<evidence type="ECO:0000313" key="9">
    <source>
        <dbReference type="Proteomes" id="UP001215151"/>
    </source>
</evidence>
<evidence type="ECO:0000256" key="4">
    <source>
        <dbReference type="ARBA" id="ARBA00022801"/>
    </source>
</evidence>
<keyword evidence="6" id="KW-0812">Transmembrane</keyword>
<dbReference type="InterPro" id="IPR036264">
    <property type="entry name" value="Bact_exopeptidase_dim_dom"/>
</dbReference>
<dbReference type="GO" id="GO:0004180">
    <property type="term" value="F:carboxypeptidase activity"/>
    <property type="evidence" value="ECO:0007669"/>
    <property type="project" value="TreeGrafter"/>
</dbReference>
<dbReference type="Gene3D" id="3.30.70.360">
    <property type="match status" value="1"/>
</dbReference>
<evidence type="ECO:0000256" key="1">
    <source>
        <dbReference type="ARBA" id="ARBA00006247"/>
    </source>
</evidence>
<organism evidence="8 9">
    <name type="scientific">Trametes cubensis</name>
    <dbReference type="NCBI Taxonomy" id="1111947"/>
    <lineage>
        <taxon>Eukaryota</taxon>
        <taxon>Fungi</taxon>
        <taxon>Dikarya</taxon>
        <taxon>Basidiomycota</taxon>
        <taxon>Agaricomycotina</taxon>
        <taxon>Agaricomycetes</taxon>
        <taxon>Polyporales</taxon>
        <taxon>Polyporaceae</taxon>
        <taxon>Trametes</taxon>
    </lineage>
</organism>
<feature type="domain" description="Peptidase M20 dimerisation" evidence="7">
    <location>
        <begin position="334"/>
        <end position="519"/>
    </location>
</feature>
<evidence type="ECO:0000256" key="2">
    <source>
        <dbReference type="ARBA" id="ARBA00022670"/>
    </source>
</evidence>
<evidence type="ECO:0000256" key="6">
    <source>
        <dbReference type="SAM" id="Phobius"/>
    </source>
</evidence>
<evidence type="ECO:0000256" key="5">
    <source>
        <dbReference type="ARBA" id="ARBA00022833"/>
    </source>
</evidence>
<dbReference type="Pfam" id="PF07687">
    <property type="entry name" value="M20_dimer"/>
    <property type="match status" value="1"/>
</dbReference>
<dbReference type="SUPFAM" id="SSF55031">
    <property type="entry name" value="Bacterial exopeptidase dimerisation domain"/>
    <property type="match status" value="1"/>
</dbReference>
<dbReference type="GO" id="GO:0000328">
    <property type="term" value="C:fungal-type vacuole lumen"/>
    <property type="evidence" value="ECO:0007669"/>
    <property type="project" value="TreeGrafter"/>
</dbReference>
<evidence type="ECO:0000256" key="3">
    <source>
        <dbReference type="ARBA" id="ARBA00022723"/>
    </source>
</evidence>
<protein>
    <recommendedName>
        <fullName evidence="7">Peptidase M20 dimerisation domain-containing protein</fullName>
    </recommendedName>
</protein>
<name>A0AAD7XEI0_9APHY</name>
<keyword evidence="2" id="KW-0645">Protease</keyword>
<dbReference type="PANTHER" id="PTHR45962:SF1">
    <property type="entry name" value="N-FATTY-ACYL-AMINO ACID SYNTHASE_HYDROLASE PM20D1"/>
    <property type="match status" value="1"/>
</dbReference>
<keyword evidence="4" id="KW-0378">Hydrolase</keyword>
<evidence type="ECO:0000259" key="7">
    <source>
        <dbReference type="Pfam" id="PF07687"/>
    </source>
</evidence>
<dbReference type="InterPro" id="IPR002933">
    <property type="entry name" value="Peptidase_M20"/>
</dbReference>
<dbReference type="AlphaFoldDB" id="A0AAD7XEI0"/>
<dbReference type="PANTHER" id="PTHR45962">
    <property type="entry name" value="N-FATTY-ACYL-AMINO ACID SYNTHASE/HYDROLASE PM20D1"/>
    <property type="match status" value="1"/>
</dbReference>
<dbReference type="Pfam" id="PF01546">
    <property type="entry name" value="Peptidase_M20"/>
    <property type="match status" value="1"/>
</dbReference>
<feature type="transmembrane region" description="Helical" evidence="6">
    <location>
        <begin position="33"/>
        <end position="51"/>
    </location>
</feature>
<keyword evidence="3" id="KW-0479">Metal-binding</keyword>
<proteinExistence type="inferred from homology"/>
<keyword evidence="5" id="KW-0862">Zinc</keyword>
<dbReference type="SUPFAM" id="SSF53187">
    <property type="entry name" value="Zn-dependent exopeptidases"/>
    <property type="match status" value="1"/>
</dbReference>